<evidence type="ECO:0000256" key="1">
    <source>
        <dbReference type="SAM" id="Coils"/>
    </source>
</evidence>
<name>A0ABT3H6Z3_9HYPH</name>
<feature type="region of interest" description="Disordered" evidence="2">
    <location>
        <begin position="110"/>
        <end position="129"/>
    </location>
</feature>
<proteinExistence type="predicted"/>
<feature type="signal peptide" evidence="4">
    <location>
        <begin position="1"/>
        <end position="27"/>
    </location>
</feature>
<evidence type="ECO:0000256" key="3">
    <source>
        <dbReference type="SAM" id="Phobius"/>
    </source>
</evidence>
<gene>
    <name evidence="5" type="ORF">M2319_000479</name>
</gene>
<keyword evidence="1" id="KW-0175">Coiled coil</keyword>
<feature type="transmembrane region" description="Helical" evidence="3">
    <location>
        <begin position="360"/>
        <end position="385"/>
    </location>
</feature>
<reference evidence="6" key="1">
    <citation type="submission" date="2023-07" db="EMBL/GenBank/DDBJ databases">
        <title>Genome sequencing of Purple Non-Sulfur Bacteria from various extreme environments.</title>
        <authorList>
            <person name="Mayer M."/>
        </authorList>
    </citation>
    <scope>NUCLEOTIDE SEQUENCE [LARGE SCALE GENOMIC DNA]</scope>
    <source>
        <strain evidence="6">DSM 17935</strain>
    </source>
</reference>
<keyword evidence="3" id="KW-1133">Transmembrane helix</keyword>
<feature type="coiled-coil region" evidence="1">
    <location>
        <begin position="78"/>
        <end position="105"/>
    </location>
</feature>
<evidence type="ECO:0000256" key="2">
    <source>
        <dbReference type="SAM" id="MobiDB-lite"/>
    </source>
</evidence>
<dbReference type="EMBL" id="JAOQNS010000001">
    <property type="protein sequence ID" value="MCW2306163.1"/>
    <property type="molecule type" value="Genomic_DNA"/>
</dbReference>
<protein>
    <submittedName>
        <fullName evidence="5">Uncharacterized protein</fullName>
    </submittedName>
</protein>
<keyword evidence="6" id="KW-1185">Reference proteome</keyword>
<feature type="region of interest" description="Disordered" evidence="2">
    <location>
        <begin position="393"/>
        <end position="429"/>
    </location>
</feature>
<accession>A0ABT3H6Z3</accession>
<dbReference type="RefSeq" id="WP_264599827.1">
    <property type="nucleotide sequence ID" value="NZ_JAOQNS010000001.1"/>
</dbReference>
<feature type="compositionally biased region" description="Basic and acidic residues" evidence="2">
    <location>
        <begin position="408"/>
        <end position="422"/>
    </location>
</feature>
<evidence type="ECO:0000313" key="6">
    <source>
        <dbReference type="Proteomes" id="UP001209755"/>
    </source>
</evidence>
<comment type="caution">
    <text evidence="5">The sequence shown here is derived from an EMBL/GenBank/DDBJ whole genome shotgun (WGS) entry which is preliminary data.</text>
</comment>
<feature type="compositionally biased region" description="Polar residues" evidence="2">
    <location>
        <begin position="111"/>
        <end position="124"/>
    </location>
</feature>
<evidence type="ECO:0000256" key="4">
    <source>
        <dbReference type="SAM" id="SignalP"/>
    </source>
</evidence>
<evidence type="ECO:0000313" key="5">
    <source>
        <dbReference type="EMBL" id="MCW2306163.1"/>
    </source>
</evidence>
<keyword evidence="3" id="KW-0812">Transmembrane</keyword>
<feature type="chain" id="PRO_5046861626" evidence="4">
    <location>
        <begin position="28"/>
        <end position="429"/>
    </location>
</feature>
<keyword evidence="4" id="KW-0732">Signal</keyword>
<keyword evidence="3" id="KW-0472">Membrane</keyword>
<dbReference type="Proteomes" id="UP001209755">
    <property type="component" value="Unassembled WGS sequence"/>
</dbReference>
<sequence length="429" mass="45320">MSAGRVFLTGFAVAVLAGALCLLAAYAAGIGGAPAPPGERAATPVEVPVPDAATLAKALDVAANAQIAAAEQTIGEEQIVAEKELARLTEQLEGITEDLDTISKRVMRSYHGQTRSSGNRSWRTPPQRPRVYAGNSEMLARRRLYRSREQALQEKRAASEAKIATMREQRERLEAAEGEPLPQRVAAIGDRDALIADAAKRAERPARITLEILSEMWIGETYDAHLTIGRGAEGIAAGGTFRAATPEPEALSADVAAAPDVGAALSGSGFAVEPEAVTWVTVPLGRSDVISWKVTPGATGARTLTLTVRQRIAVGEETIEIPVESFPRAITVHVDLVTRIGTTLGAVDATTGKMKSIYEAVIGFGGAFTALGFIGGLLSGFAAWIRKKIVGAPEKDSRKTNGGPERPPLQERSENETGRRAASDAFPKS</sequence>
<feature type="coiled-coil region" evidence="1">
    <location>
        <begin position="149"/>
        <end position="179"/>
    </location>
</feature>
<organism evidence="5 6">
    <name type="scientific">Rhodobium gokarnense</name>
    <dbReference type="NCBI Taxonomy" id="364296"/>
    <lineage>
        <taxon>Bacteria</taxon>
        <taxon>Pseudomonadati</taxon>
        <taxon>Pseudomonadota</taxon>
        <taxon>Alphaproteobacteria</taxon>
        <taxon>Hyphomicrobiales</taxon>
        <taxon>Rhodobiaceae</taxon>
        <taxon>Rhodobium</taxon>
    </lineage>
</organism>